<dbReference type="InterPro" id="IPR000531">
    <property type="entry name" value="Beta-barrel_TonB"/>
</dbReference>
<dbReference type="PROSITE" id="PS52016">
    <property type="entry name" value="TONB_DEPENDENT_REC_3"/>
    <property type="match status" value="1"/>
</dbReference>
<evidence type="ECO:0000256" key="4">
    <source>
        <dbReference type="ARBA" id="ARBA00022692"/>
    </source>
</evidence>
<dbReference type="Pfam" id="PF07715">
    <property type="entry name" value="Plug"/>
    <property type="match status" value="1"/>
</dbReference>
<keyword evidence="4 8" id="KW-0812">Transmembrane</keyword>
<evidence type="ECO:0000256" key="3">
    <source>
        <dbReference type="ARBA" id="ARBA00022452"/>
    </source>
</evidence>
<organism evidence="13 14">
    <name type="scientific">Kordiimonas pumila</name>
    <dbReference type="NCBI Taxonomy" id="2161677"/>
    <lineage>
        <taxon>Bacteria</taxon>
        <taxon>Pseudomonadati</taxon>
        <taxon>Pseudomonadota</taxon>
        <taxon>Alphaproteobacteria</taxon>
        <taxon>Kordiimonadales</taxon>
        <taxon>Kordiimonadaceae</taxon>
        <taxon>Kordiimonas</taxon>
    </lineage>
</organism>
<evidence type="ECO:0000259" key="11">
    <source>
        <dbReference type="Pfam" id="PF00593"/>
    </source>
</evidence>
<evidence type="ECO:0000256" key="6">
    <source>
        <dbReference type="ARBA" id="ARBA00023136"/>
    </source>
</evidence>
<keyword evidence="2 8" id="KW-0813">Transport</keyword>
<evidence type="ECO:0000256" key="5">
    <source>
        <dbReference type="ARBA" id="ARBA00023077"/>
    </source>
</evidence>
<comment type="subcellular location">
    <subcellularLocation>
        <location evidence="1 8">Cell outer membrane</location>
        <topology evidence="1 8">Multi-pass membrane protein</topology>
    </subcellularLocation>
</comment>
<dbReference type="InterPro" id="IPR036942">
    <property type="entry name" value="Beta-barrel_TonB_sf"/>
</dbReference>
<comment type="caution">
    <text evidence="13">The sequence shown here is derived from an EMBL/GenBank/DDBJ whole genome shotgun (WGS) entry which is preliminary data.</text>
</comment>
<feature type="domain" description="TonB-dependent receptor plug" evidence="12">
    <location>
        <begin position="65"/>
        <end position="165"/>
    </location>
</feature>
<keyword evidence="3 8" id="KW-1134">Transmembrane beta strand</keyword>
<dbReference type="SUPFAM" id="SSF56935">
    <property type="entry name" value="Porins"/>
    <property type="match status" value="1"/>
</dbReference>
<sequence>MIKQDIRKILLATVSGVGLVSVCSVSVSAQNNEGGLELEEITVTAERSGFGTDVVQAGSFRGARVMDTPLTVSVISRDMIETQQAEGLLDALKNTAGVTSAQIATTTYSNLAIRGIDVENRGNYRLNGALPIINLIDLPLEDKVRVEALKGASALYYGFSAPSGIINLVMKRPTEEQYMAAKVSGSSRGAFTGHLDYGNTWGDGVFGARVNLVYGRVDSGIDNTSGKRFLASGAFDFKPTDNLTFSLDAERIYKTAGEPGVYRLTTKPQPTVDDPTPQVELPVFRDPTLNFGPGDWADYISGETNVLLAAKWKINPAWELSASAGTSRHSRDRNFNYIDFGNPLPDDMYNLNVGKAAGARHVNKNIRTELAGTFETGIVVHNVLFGAGQNVRDRYNSSTVNNAAPDSPCTSRGTLFYQQSLTNPVEFPSVPFCAPNYGTNNSRNSKINDIGYYVFDRISFGEIVDVLAGARRSDYTESALQTGEVKFSTKVWSFSGGLVVKPTDWVSVYGTYIEGLETTAGAPLTANNAGEDLPPTDSTQYELGVKIQPHKGLLFQAAYFDIKRGSAYVNAANFYVLDGSERYRGGEISLSGEVTDQLSIYASALLLKAKYDEGADTVFLTNSDGSPLLGADGSQRINTTLVGNRVENTPKVTLSVAADYKLEDLVPGLSVNGAVYHVGNRALNPSNNVLVPSYTTFDLGAAYTAEVGSRQTVFRINWVNVGNTRYWASTGGDLLAQAAPSTIKFSVGTEF</sequence>
<dbReference type="Proteomes" id="UP001595444">
    <property type="component" value="Unassembled WGS sequence"/>
</dbReference>
<feature type="chain" id="PRO_5046398265" evidence="10">
    <location>
        <begin position="30"/>
        <end position="751"/>
    </location>
</feature>
<evidence type="ECO:0000256" key="8">
    <source>
        <dbReference type="PROSITE-ProRule" id="PRU01360"/>
    </source>
</evidence>
<keyword evidence="5 9" id="KW-0798">TonB box</keyword>
<evidence type="ECO:0000256" key="10">
    <source>
        <dbReference type="SAM" id="SignalP"/>
    </source>
</evidence>
<name>A0ABV7D7P4_9PROT</name>
<dbReference type="Pfam" id="PF00593">
    <property type="entry name" value="TonB_dep_Rec_b-barrel"/>
    <property type="match status" value="1"/>
</dbReference>
<dbReference type="InterPro" id="IPR012910">
    <property type="entry name" value="Plug_dom"/>
</dbReference>
<protein>
    <submittedName>
        <fullName evidence="13">TonB-dependent siderophore receptor</fullName>
    </submittedName>
</protein>
<dbReference type="Gene3D" id="2.170.130.10">
    <property type="entry name" value="TonB-dependent receptor, plug domain"/>
    <property type="match status" value="1"/>
</dbReference>
<evidence type="ECO:0000313" key="13">
    <source>
        <dbReference type="EMBL" id="MFC3053207.1"/>
    </source>
</evidence>
<evidence type="ECO:0000256" key="1">
    <source>
        <dbReference type="ARBA" id="ARBA00004571"/>
    </source>
</evidence>
<keyword evidence="14" id="KW-1185">Reference proteome</keyword>
<dbReference type="InterPro" id="IPR037066">
    <property type="entry name" value="Plug_dom_sf"/>
</dbReference>
<keyword evidence="7 8" id="KW-0998">Cell outer membrane</keyword>
<dbReference type="CDD" id="cd01347">
    <property type="entry name" value="ligand_gated_channel"/>
    <property type="match status" value="1"/>
</dbReference>
<dbReference type="PANTHER" id="PTHR32552:SF82">
    <property type="entry name" value="FCUA PROTEIN"/>
    <property type="match status" value="1"/>
</dbReference>
<feature type="domain" description="TonB-dependent receptor-like beta-barrel" evidence="11">
    <location>
        <begin position="284"/>
        <end position="704"/>
    </location>
</feature>
<evidence type="ECO:0000256" key="7">
    <source>
        <dbReference type="ARBA" id="ARBA00023237"/>
    </source>
</evidence>
<dbReference type="InterPro" id="IPR039426">
    <property type="entry name" value="TonB-dep_rcpt-like"/>
</dbReference>
<keyword evidence="10" id="KW-0732">Signal</keyword>
<feature type="signal peptide" evidence="10">
    <location>
        <begin position="1"/>
        <end position="29"/>
    </location>
</feature>
<dbReference type="EMBL" id="JBHRSL010000012">
    <property type="protein sequence ID" value="MFC3053207.1"/>
    <property type="molecule type" value="Genomic_DNA"/>
</dbReference>
<dbReference type="RefSeq" id="WP_194212936.1">
    <property type="nucleotide sequence ID" value="NZ_CP061205.1"/>
</dbReference>
<keyword evidence="13" id="KW-0675">Receptor</keyword>
<reference evidence="14" key="1">
    <citation type="journal article" date="2019" name="Int. J. Syst. Evol. Microbiol.">
        <title>The Global Catalogue of Microorganisms (GCM) 10K type strain sequencing project: providing services to taxonomists for standard genome sequencing and annotation.</title>
        <authorList>
            <consortium name="The Broad Institute Genomics Platform"/>
            <consortium name="The Broad Institute Genome Sequencing Center for Infectious Disease"/>
            <person name="Wu L."/>
            <person name="Ma J."/>
        </authorList>
    </citation>
    <scope>NUCLEOTIDE SEQUENCE [LARGE SCALE GENOMIC DNA]</scope>
    <source>
        <strain evidence="14">KCTC 62164</strain>
    </source>
</reference>
<dbReference type="PANTHER" id="PTHR32552">
    <property type="entry name" value="FERRICHROME IRON RECEPTOR-RELATED"/>
    <property type="match status" value="1"/>
</dbReference>
<gene>
    <name evidence="13" type="ORF">ACFOKA_14945</name>
</gene>
<evidence type="ECO:0000313" key="14">
    <source>
        <dbReference type="Proteomes" id="UP001595444"/>
    </source>
</evidence>
<evidence type="ECO:0000256" key="9">
    <source>
        <dbReference type="RuleBase" id="RU003357"/>
    </source>
</evidence>
<proteinExistence type="inferred from homology"/>
<evidence type="ECO:0000259" key="12">
    <source>
        <dbReference type="Pfam" id="PF07715"/>
    </source>
</evidence>
<comment type="similarity">
    <text evidence="8 9">Belongs to the TonB-dependent receptor family.</text>
</comment>
<accession>A0ABV7D7P4</accession>
<evidence type="ECO:0000256" key="2">
    <source>
        <dbReference type="ARBA" id="ARBA00022448"/>
    </source>
</evidence>
<dbReference type="Gene3D" id="2.40.170.20">
    <property type="entry name" value="TonB-dependent receptor, beta-barrel domain"/>
    <property type="match status" value="1"/>
</dbReference>
<keyword evidence="6 8" id="KW-0472">Membrane</keyword>